<name>A0A016BRE6_BACFG</name>
<dbReference type="CDD" id="cd12810">
    <property type="entry name" value="Esterase_713_like-3"/>
    <property type="match status" value="1"/>
</dbReference>
<reference evidence="2 3" key="1">
    <citation type="submission" date="2014-02" db="EMBL/GenBank/DDBJ databases">
        <authorList>
            <person name="Sears C."/>
            <person name="Carroll K."/>
            <person name="Sack B.R."/>
            <person name="Qadri F."/>
            <person name="Myers L.L."/>
            <person name="Chung G.-T."/>
            <person name="Escheverria P."/>
            <person name="Fraser C.M."/>
            <person name="Sadzewicz L."/>
            <person name="Shefchek K.A."/>
            <person name="Tallon L."/>
            <person name="Das S.P."/>
            <person name="Daugherty S."/>
            <person name="Mongodin E.F."/>
        </authorList>
    </citation>
    <scope>NUCLEOTIDE SEQUENCE [LARGE SCALE GENOMIC DNA]</scope>
    <source>
        <strain evidence="2 3">3976T8</strain>
    </source>
</reference>
<sequence length="366" mass="41259">MKTIINKRIMNKLKTIIVLLGVCVAGGLYAQQDTLRKQPPIVLSEQGSFMAGGSVVTHPGNYTDPRNPEGQTLHGDHAYVFYQKPVDARRYPLVFLHGIYQFSKTWETTPDGREGFQNIFLRRGFSTYNVTVPRRGHAGRSTVTATVEAGFDEQLWFNRFRLGVWPDYFEGVQMPTDRSTLEQFFRQVTPNIGPIDYEVNSDALTAVFEKVGDAIMVCHSQGGAHTWVTVPKTDRIKAIVAWEPGAMLPFPDDRPRPVTDFPDERGFVMVAPEVFQKFASIPTLIIYGDYIPDKPSGNPEVDEWGGRLQLARLWAAEVNRRGGDVTVIHLPELGYHGNTHFPFSDLNNVEMADLMSDWLKKKGLDQ</sequence>
<accession>A0A016BRE6</accession>
<dbReference type="GO" id="GO:0016787">
    <property type="term" value="F:hydrolase activity"/>
    <property type="evidence" value="ECO:0007669"/>
    <property type="project" value="UniProtKB-KW"/>
</dbReference>
<dbReference type="PATRIC" id="fig|1339314.3.peg.4396"/>
<dbReference type="Proteomes" id="UP000020938">
    <property type="component" value="Unassembled WGS sequence"/>
</dbReference>
<evidence type="ECO:0000313" key="3">
    <source>
        <dbReference type="Proteomes" id="UP000020938"/>
    </source>
</evidence>
<dbReference type="InterPro" id="IPR050228">
    <property type="entry name" value="Carboxylesterase_BioH"/>
</dbReference>
<dbReference type="InterPro" id="IPR000073">
    <property type="entry name" value="AB_hydrolase_1"/>
</dbReference>
<evidence type="ECO:0000259" key="1">
    <source>
        <dbReference type="Pfam" id="PF12697"/>
    </source>
</evidence>
<evidence type="ECO:0000313" key="2">
    <source>
        <dbReference type="EMBL" id="EXZ71377.1"/>
    </source>
</evidence>
<dbReference type="Gene3D" id="3.40.50.1820">
    <property type="entry name" value="alpha/beta hydrolase"/>
    <property type="match status" value="1"/>
</dbReference>
<dbReference type="PANTHER" id="PTHR43194:SF4">
    <property type="entry name" value="AB HYDROLASE-1 DOMAIN-CONTAINING PROTEIN"/>
    <property type="match status" value="1"/>
</dbReference>
<keyword evidence="2" id="KW-0378">Hydrolase</keyword>
<dbReference type="InterPro" id="IPR029058">
    <property type="entry name" value="AB_hydrolase_fold"/>
</dbReference>
<dbReference type="EMBL" id="JGDS01000067">
    <property type="protein sequence ID" value="EXZ71377.1"/>
    <property type="molecule type" value="Genomic_DNA"/>
</dbReference>
<dbReference type="SUPFAM" id="SSF53474">
    <property type="entry name" value="alpha/beta-Hydrolases"/>
    <property type="match status" value="1"/>
</dbReference>
<protein>
    <submittedName>
        <fullName evidence="2">Alpha/beta hydrolase family protein</fullName>
    </submittedName>
</protein>
<gene>
    <name evidence="2" type="ORF">M123_4259</name>
</gene>
<organism evidence="2 3">
    <name type="scientific">Bacteroides fragilis str. 3976T8</name>
    <dbReference type="NCBI Taxonomy" id="1339314"/>
    <lineage>
        <taxon>Bacteria</taxon>
        <taxon>Pseudomonadati</taxon>
        <taxon>Bacteroidota</taxon>
        <taxon>Bacteroidia</taxon>
        <taxon>Bacteroidales</taxon>
        <taxon>Bacteroidaceae</taxon>
        <taxon>Bacteroides</taxon>
    </lineage>
</organism>
<feature type="domain" description="AB hydrolase-1" evidence="1">
    <location>
        <begin position="93"/>
        <end position="312"/>
    </location>
</feature>
<comment type="caution">
    <text evidence="2">The sequence shown here is derived from an EMBL/GenBank/DDBJ whole genome shotgun (WGS) entry which is preliminary data.</text>
</comment>
<dbReference type="PANTHER" id="PTHR43194">
    <property type="entry name" value="HYDROLASE ALPHA/BETA FOLD FAMILY"/>
    <property type="match status" value="1"/>
</dbReference>
<dbReference type="AlphaFoldDB" id="A0A016BRE6"/>
<dbReference type="Pfam" id="PF12697">
    <property type="entry name" value="Abhydrolase_6"/>
    <property type="match status" value="1"/>
</dbReference>
<proteinExistence type="predicted"/>